<dbReference type="InterPro" id="IPR025105">
    <property type="entry name" value="DUF4010"/>
</dbReference>
<evidence type="ECO:0000259" key="3">
    <source>
        <dbReference type="Pfam" id="PF13194"/>
    </source>
</evidence>
<keyword evidence="1" id="KW-1133">Transmembrane helix</keyword>
<feature type="transmembrane region" description="Helical" evidence="1">
    <location>
        <begin position="132"/>
        <end position="150"/>
    </location>
</feature>
<feature type="domain" description="DUF4010" evidence="3">
    <location>
        <begin position="200"/>
        <end position="404"/>
    </location>
</feature>
<gene>
    <name evidence="4" type="ORF">OSH07_15265</name>
</gene>
<feature type="transmembrane region" description="Helical" evidence="1">
    <location>
        <begin position="324"/>
        <end position="343"/>
    </location>
</feature>
<dbReference type="Proteomes" id="UP001144805">
    <property type="component" value="Unassembled WGS sequence"/>
</dbReference>
<feature type="transmembrane region" description="Helical" evidence="1">
    <location>
        <begin position="380"/>
        <end position="402"/>
    </location>
</feature>
<evidence type="ECO:0000313" key="4">
    <source>
        <dbReference type="EMBL" id="MCX5570568.1"/>
    </source>
</evidence>
<sequence>MIGIVDSLPEMGVTEFEPFYRLAVAAAIGLTVGVERHWREREAASGQRTAGIRTFALIGMLGGAAGLIEAALPAGGPPGLVVASIFLAFAGIFAFYKWREEQAESDFSVTTVVAAMLTYLFGVLAVVGDLRLAAAGAVGLTAILASREPLHRFIEQLSWIELRSAIILLAMSFVILPLLPEAPYGPFGGVSLRSVWSLAILLAAISYVGYVAVRLFGAGRGELAAGAAGGLVSSTAVTLDNARRVAAGGDADRLAAGAAAAGCVSYLRSAVLAVGLAPALAGFLLPPLLLGALVMASAALWLVRGRLASAHELGRLDNPFELAGVLKVVLFLTAIGFAVRAASSVFGSAGIVSVSALAGIGDVDAAIVTVAKLPNLDTGIAALAIALTVAVNTIAKAVYALVVGRGRFGRLFGGVSTITLLVATAAFLLARAVAG</sequence>
<keyword evidence="1" id="KW-0472">Membrane</keyword>
<organism evidence="4 5">
    <name type="scientific">Kaistia nematophila</name>
    <dbReference type="NCBI Taxonomy" id="2994654"/>
    <lineage>
        <taxon>Bacteria</taxon>
        <taxon>Pseudomonadati</taxon>
        <taxon>Pseudomonadota</taxon>
        <taxon>Alphaproteobacteria</taxon>
        <taxon>Hyphomicrobiales</taxon>
        <taxon>Kaistiaceae</taxon>
        <taxon>Kaistia</taxon>
    </lineage>
</organism>
<accession>A0A9X3E6P0</accession>
<feature type="domain" description="MgtC/SapB/SrpB/YhiD N-terminal" evidence="2">
    <location>
        <begin position="22"/>
        <end position="153"/>
    </location>
</feature>
<feature type="transmembrane region" description="Helical" evidence="1">
    <location>
        <begin position="194"/>
        <end position="213"/>
    </location>
</feature>
<feature type="transmembrane region" description="Helical" evidence="1">
    <location>
        <begin position="108"/>
        <end position="126"/>
    </location>
</feature>
<keyword evidence="1" id="KW-0812">Transmembrane</keyword>
<feature type="transmembrane region" description="Helical" evidence="1">
    <location>
        <begin position="408"/>
        <end position="430"/>
    </location>
</feature>
<dbReference type="InterPro" id="IPR049177">
    <property type="entry name" value="MgtC_SapB_SrpB_YhiD_N"/>
</dbReference>
<reference evidence="4" key="1">
    <citation type="submission" date="2022-11" db="EMBL/GenBank/DDBJ databases">
        <title>Biodiversity and phylogenetic relationships of bacteria.</title>
        <authorList>
            <person name="Machado R.A.R."/>
            <person name="Bhat A."/>
            <person name="Loulou A."/>
            <person name="Kallel S."/>
        </authorList>
    </citation>
    <scope>NUCLEOTIDE SEQUENCE</scope>
    <source>
        <strain evidence="4">K-TC2</strain>
    </source>
</reference>
<feature type="transmembrane region" description="Helical" evidence="1">
    <location>
        <begin position="19"/>
        <end position="38"/>
    </location>
</feature>
<protein>
    <submittedName>
        <fullName evidence="4">DUF4010 domain-containing protein</fullName>
    </submittedName>
</protein>
<dbReference type="AlphaFoldDB" id="A0A9X3E6P0"/>
<dbReference type="Pfam" id="PF13194">
    <property type="entry name" value="DUF4010"/>
    <property type="match status" value="1"/>
</dbReference>
<dbReference type="Pfam" id="PF02308">
    <property type="entry name" value="MgtC"/>
    <property type="match status" value="1"/>
</dbReference>
<feature type="transmembrane region" description="Helical" evidence="1">
    <location>
        <begin position="349"/>
        <end position="368"/>
    </location>
</feature>
<keyword evidence="5" id="KW-1185">Reference proteome</keyword>
<name>A0A9X3E6P0_9HYPH</name>
<dbReference type="EMBL" id="JAPKNK010000006">
    <property type="protein sequence ID" value="MCX5570568.1"/>
    <property type="molecule type" value="Genomic_DNA"/>
</dbReference>
<feature type="transmembrane region" description="Helical" evidence="1">
    <location>
        <begin position="50"/>
        <end position="72"/>
    </location>
</feature>
<dbReference type="RefSeq" id="WP_266339530.1">
    <property type="nucleotide sequence ID" value="NZ_JAPKNK010000006.1"/>
</dbReference>
<proteinExistence type="predicted"/>
<feature type="transmembrane region" description="Helical" evidence="1">
    <location>
        <begin position="283"/>
        <end position="303"/>
    </location>
</feature>
<evidence type="ECO:0000259" key="2">
    <source>
        <dbReference type="Pfam" id="PF02308"/>
    </source>
</evidence>
<evidence type="ECO:0000313" key="5">
    <source>
        <dbReference type="Proteomes" id="UP001144805"/>
    </source>
</evidence>
<dbReference type="PANTHER" id="PTHR39084">
    <property type="entry name" value="MEMBRANE PROTEIN-RELATED"/>
    <property type="match status" value="1"/>
</dbReference>
<evidence type="ECO:0000256" key="1">
    <source>
        <dbReference type="SAM" id="Phobius"/>
    </source>
</evidence>
<feature type="transmembrane region" description="Helical" evidence="1">
    <location>
        <begin position="254"/>
        <end position="277"/>
    </location>
</feature>
<feature type="transmembrane region" description="Helical" evidence="1">
    <location>
        <begin position="78"/>
        <end position="96"/>
    </location>
</feature>
<feature type="transmembrane region" description="Helical" evidence="1">
    <location>
        <begin position="162"/>
        <end position="179"/>
    </location>
</feature>
<dbReference type="PANTHER" id="PTHR39084:SF1">
    <property type="entry name" value="DUF4010 DOMAIN-CONTAINING PROTEIN"/>
    <property type="match status" value="1"/>
</dbReference>
<comment type="caution">
    <text evidence="4">The sequence shown here is derived from an EMBL/GenBank/DDBJ whole genome shotgun (WGS) entry which is preliminary data.</text>
</comment>